<reference evidence="10" key="1">
    <citation type="submission" date="2020-09" db="EMBL/GenBank/DDBJ databases">
        <authorList>
            <person name="Kim M.K."/>
        </authorList>
    </citation>
    <scope>NUCLEOTIDE SEQUENCE</scope>
    <source>
        <strain evidence="10">BT702</strain>
    </source>
</reference>
<feature type="domain" description="Histidine kinase" evidence="9">
    <location>
        <begin position="159"/>
        <end position="360"/>
    </location>
</feature>
<keyword evidence="8" id="KW-0812">Transmembrane</keyword>
<dbReference type="SUPFAM" id="SSF55874">
    <property type="entry name" value="ATPase domain of HSP90 chaperone/DNA topoisomerase II/histidine kinase"/>
    <property type="match status" value="1"/>
</dbReference>
<evidence type="ECO:0000256" key="3">
    <source>
        <dbReference type="ARBA" id="ARBA00022553"/>
    </source>
</evidence>
<evidence type="ECO:0000313" key="11">
    <source>
        <dbReference type="Proteomes" id="UP000598820"/>
    </source>
</evidence>
<protein>
    <recommendedName>
        <fullName evidence="2">histidine kinase</fullName>
        <ecNumber evidence="2">2.7.13.3</ecNumber>
    </recommendedName>
</protein>
<dbReference type="RefSeq" id="WP_190892162.1">
    <property type="nucleotide sequence ID" value="NZ_JACWZY010000043.1"/>
</dbReference>
<dbReference type="PROSITE" id="PS50109">
    <property type="entry name" value="HIS_KIN"/>
    <property type="match status" value="1"/>
</dbReference>
<dbReference type="InterPro" id="IPR003594">
    <property type="entry name" value="HATPase_dom"/>
</dbReference>
<evidence type="ECO:0000256" key="4">
    <source>
        <dbReference type="ARBA" id="ARBA00022679"/>
    </source>
</evidence>
<keyword evidence="5" id="KW-0547">Nucleotide-binding</keyword>
<keyword evidence="3" id="KW-0597">Phosphoprotein</keyword>
<evidence type="ECO:0000256" key="5">
    <source>
        <dbReference type="ARBA" id="ARBA00022741"/>
    </source>
</evidence>
<proteinExistence type="predicted"/>
<dbReference type="SMART" id="SM00387">
    <property type="entry name" value="HATPase_c"/>
    <property type="match status" value="1"/>
</dbReference>
<keyword evidence="11" id="KW-1185">Reference proteome</keyword>
<feature type="transmembrane region" description="Helical" evidence="8">
    <location>
        <begin position="115"/>
        <end position="136"/>
    </location>
</feature>
<evidence type="ECO:0000256" key="6">
    <source>
        <dbReference type="ARBA" id="ARBA00022777"/>
    </source>
</evidence>
<dbReference type="InterPro" id="IPR011495">
    <property type="entry name" value="Sig_transdc_His_kin_sub2_dim/P"/>
</dbReference>
<keyword evidence="7" id="KW-0067">ATP-binding</keyword>
<dbReference type="Pfam" id="PF07568">
    <property type="entry name" value="HisKA_2"/>
    <property type="match status" value="1"/>
</dbReference>
<dbReference type="EMBL" id="JACWZY010000043">
    <property type="protein sequence ID" value="MBD2705068.1"/>
    <property type="molecule type" value="Genomic_DNA"/>
</dbReference>
<dbReference type="InterPro" id="IPR036890">
    <property type="entry name" value="HATPase_C_sf"/>
</dbReference>
<comment type="caution">
    <text evidence="10">The sequence shown here is derived from an EMBL/GenBank/DDBJ whole genome shotgun (WGS) entry which is preliminary data.</text>
</comment>
<evidence type="ECO:0000256" key="8">
    <source>
        <dbReference type="SAM" id="Phobius"/>
    </source>
</evidence>
<dbReference type="Gene3D" id="3.30.450.20">
    <property type="entry name" value="PAS domain"/>
    <property type="match status" value="1"/>
</dbReference>
<dbReference type="PANTHER" id="PTHR41523:SF8">
    <property type="entry name" value="ETHYLENE RESPONSE SENSOR PROTEIN"/>
    <property type="match status" value="1"/>
</dbReference>
<evidence type="ECO:0000313" key="10">
    <source>
        <dbReference type="EMBL" id="MBD2705068.1"/>
    </source>
</evidence>
<evidence type="ECO:0000256" key="2">
    <source>
        <dbReference type="ARBA" id="ARBA00012438"/>
    </source>
</evidence>
<dbReference type="AlphaFoldDB" id="A0A927GA27"/>
<dbReference type="PANTHER" id="PTHR41523">
    <property type="entry name" value="TWO-COMPONENT SYSTEM SENSOR PROTEIN"/>
    <property type="match status" value="1"/>
</dbReference>
<keyword evidence="8" id="KW-1133">Transmembrane helix</keyword>
<evidence type="ECO:0000256" key="1">
    <source>
        <dbReference type="ARBA" id="ARBA00000085"/>
    </source>
</evidence>
<evidence type="ECO:0000256" key="7">
    <source>
        <dbReference type="ARBA" id="ARBA00022840"/>
    </source>
</evidence>
<dbReference type="Proteomes" id="UP000598820">
    <property type="component" value="Unassembled WGS sequence"/>
</dbReference>
<comment type="catalytic activity">
    <reaction evidence="1">
        <text>ATP + protein L-histidine = ADP + protein N-phospho-L-histidine.</text>
        <dbReference type="EC" id="2.7.13.3"/>
    </reaction>
</comment>
<dbReference type="Gene3D" id="3.30.565.10">
    <property type="entry name" value="Histidine kinase-like ATPase, C-terminal domain"/>
    <property type="match status" value="1"/>
</dbReference>
<keyword evidence="6 10" id="KW-0418">Kinase</keyword>
<dbReference type="GO" id="GO:0004673">
    <property type="term" value="F:protein histidine kinase activity"/>
    <property type="evidence" value="ECO:0007669"/>
    <property type="project" value="UniProtKB-EC"/>
</dbReference>
<dbReference type="GO" id="GO:0005524">
    <property type="term" value="F:ATP binding"/>
    <property type="evidence" value="ECO:0007669"/>
    <property type="project" value="UniProtKB-KW"/>
</dbReference>
<keyword evidence="8" id="KW-0472">Membrane</keyword>
<dbReference type="EC" id="2.7.13.3" evidence="2"/>
<sequence length="387" mass="44181">MKSTYLAIVFLFCWTLSHLSPSIGQPNGLPVSQLNANKYNLLVELNGQLSQLAEKRGDFKQALHFYRLQIANRDSVFIEAKNRQLAELETRYQTRQKEENIKQLATTNALQKQQIWIGGSSLILMTILLATLAWFYRRIQLSRTKIQQQADQLALMMKELHHRVKNNLAIVSSLLKLQSNRLKDEKAIQAVRVGQQRVEAMALIHQRLYQTDIVTTVNMREYLTDLAQSLMQAYDYQPAEFDLQLNIEQQDLDVDMAMPLGLIVNELVTNAFKYAYGNLDDKRPMLRIDLRPEAIASQSSIILEVQDNGPGINQSDWQKKGAKASFGKRLIASLSEQLEGEFELLKQNGTLFRLQIPHIHAQVQRKGKPLGVIEIQQSKRGMLIGLS</sequence>
<dbReference type="InterPro" id="IPR005467">
    <property type="entry name" value="His_kinase_dom"/>
</dbReference>
<keyword evidence="4" id="KW-0808">Transferase</keyword>
<evidence type="ECO:0000259" key="9">
    <source>
        <dbReference type="PROSITE" id="PS50109"/>
    </source>
</evidence>
<gene>
    <name evidence="10" type="ORF">IC229_30865</name>
</gene>
<organism evidence="10 11">
    <name type="scientific">Spirosoma profusum</name>
    <dbReference type="NCBI Taxonomy" id="2771354"/>
    <lineage>
        <taxon>Bacteria</taxon>
        <taxon>Pseudomonadati</taxon>
        <taxon>Bacteroidota</taxon>
        <taxon>Cytophagia</taxon>
        <taxon>Cytophagales</taxon>
        <taxon>Cytophagaceae</taxon>
        <taxon>Spirosoma</taxon>
    </lineage>
</organism>
<accession>A0A927GA27</accession>
<dbReference type="Pfam" id="PF02518">
    <property type="entry name" value="HATPase_c"/>
    <property type="match status" value="1"/>
</dbReference>
<name>A0A927GA27_9BACT</name>